<dbReference type="SUPFAM" id="SSF52096">
    <property type="entry name" value="ClpP/crotonase"/>
    <property type="match status" value="1"/>
</dbReference>
<comment type="similarity">
    <text evidence="1 5">Belongs to the peptidase S41A family.</text>
</comment>
<dbReference type="CDD" id="cd06782">
    <property type="entry name" value="cpPDZ_CPP-like"/>
    <property type="match status" value="1"/>
</dbReference>
<dbReference type="PANTHER" id="PTHR32060">
    <property type="entry name" value="TAIL-SPECIFIC PROTEASE"/>
    <property type="match status" value="1"/>
</dbReference>
<accession>A0ABW1SDI7</accession>
<evidence type="ECO:0000256" key="5">
    <source>
        <dbReference type="RuleBase" id="RU004404"/>
    </source>
</evidence>
<dbReference type="Pfam" id="PF03572">
    <property type="entry name" value="Peptidase_S41"/>
    <property type="match status" value="1"/>
</dbReference>
<dbReference type="SUPFAM" id="SSF50156">
    <property type="entry name" value="PDZ domain-like"/>
    <property type="match status" value="1"/>
</dbReference>
<comment type="caution">
    <text evidence="8">The sequence shown here is derived from an EMBL/GenBank/DDBJ whole genome shotgun (WGS) entry which is preliminary data.</text>
</comment>
<keyword evidence="3 5" id="KW-0378">Hydrolase</keyword>
<dbReference type="Gene3D" id="2.30.42.10">
    <property type="match status" value="1"/>
</dbReference>
<name>A0ABW1SDI7_9PROT</name>
<keyword evidence="2 5" id="KW-0645">Protease</keyword>
<dbReference type="InterPro" id="IPR055210">
    <property type="entry name" value="CtpA/B_N"/>
</dbReference>
<evidence type="ECO:0000256" key="2">
    <source>
        <dbReference type="ARBA" id="ARBA00022670"/>
    </source>
</evidence>
<dbReference type="SMART" id="SM00228">
    <property type="entry name" value="PDZ"/>
    <property type="match status" value="1"/>
</dbReference>
<dbReference type="RefSeq" id="WP_377380372.1">
    <property type="nucleotide sequence ID" value="NZ_JBHSSW010000028.1"/>
</dbReference>
<dbReference type="Pfam" id="PF22694">
    <property type="entry name" value="CtpB_N-like"/>
    <property type="match status" value="1"/>
</dbReference>
<dbReference type="Gene3D" id="3.30.750.44">
    <property type="match status" value="1"/>
</dbReference>
<dbReference type="Gene3D" id="3.90.226.10">
    <property type="entry name" value="2-enoyl-CoA Hydratase, Chain A, domain 1"/>
    <property type="match status" value="1"/>
</dbReference>
<evidence type="ECO:0000256" key="4">
    <source>
        <dbReference type="ARBA" id="ARBA00022825"/>
    </source>
</evidence>
<gene>
    <name evidence="8" type="ORF">ACFQDM_14900</name>
</gene>
<dbReference type="InterPro" id="IPR005151">
    <property type="entry name" value="Tail-specific_protease"/>
</dbReference>
<evidence type="ECO:0000256" key="6">
    <source>
        <dbReference type="SAM" id="MobiDB-lite"/>
    </source>
</evidence>
<feature type="domain" description="PDZ" evidence="7">
    <location>
        <begin position="91"/>
        <end position="157"/>
    </location>
</feature>
<protein>
    <submittedName>
        <fullName evidence="8">S41 family peptidase</fullName>
    </submittedName>
</protein>
<keyword evidence="9" id="KW-1185">Reference proteome</keyword>
<dbReference type="NCBIfam" id="TIGR00225">
    <property type="entry name" value="prc"/>
    <property type="match status" value="1"/>
</dbReference>
<dbReference type="InterPro" id="IPR036034">
    <property type="entry name" value="PDZ_sf"/>
</dbReference>
<evidence type="ECO:0000256" key="1">
    <source>
        <dbReference type="ARBA" id="ARBA00009179"/>
    </source>
</evidence>
<dbReference type="CDD" id="cd07560">
    <property type="entry name" value="Peptidase_S41_CPP"/>
    <property type="match status" value="1"/>
</dbReference>
<sequence length="440" mass="47594">MRSLLMGTVVGAALGLSAIGVTSLAWSANSQGSSRADIYQQLDLFSEVLSRVDSEYVISVDEADAMEAAINGMLTSLDPHSSYLSAEDYEAMQVQTSGEYGGLGIEVTSENGYVKIVTPIDDTPASRAGLEAGDYLSEINGKSIVGLPLNEAVKEMRGEVGSDITITIIRAEEEPFEVTLTREIIRPKSVDYRIEDEDIGYLRISAFNERTTELLEASLDSIDEELNGAPAGLIIDLRNNPGGLLDQAVSVSGTFMNSGEVVSTRGRSVTDIERYFAEPGERFAETPIIVLINGGSASAAEIVAGALQDMNRAKVLGMTSFGKGSVQTVFPLSAQRGALRLTTARYYTPSGRSIQATGIEPDFEVSNRRYTEEEIESMRRFSEADLPNALDNDSGAERRQLHMPAVQPPEDYEGEDFQLEKAIEELRAITLSSVDERTAG</sequence>
<proteinExistence type="inferred from homology"/>
<dbReference type="Pfam" id="PF17820">
    <property type="entry name" value="PDZ_6"/>
    <property type="match status" value="1"/>
</dbReference>
<dbReference type="Proteomes" id="UP001596303">
    <property type="component" value="Unassembled WGS sequence"/>
</dbReference>
<dbReference type="EMBL" id="JBHSSW010000028">
    <property type="protein sequence ID" value="MFC6199373.1"/>
    <property type="molecule type" value="Genomic_DNA"/>
</dbReference>
<evidence type="ECO:0000256" key="3">
    <source>
        <dbReference type="ARBA" id="ARBA00022801"/>
    </source>
</evidence>
<dbReference type="SMART" id="SM00245">
    <property type="entry name" value="TSPc"/>
    <property type="match status" value="1"/>
</dbReference>
<dbReference type="InterPro" id="IPR001478">
    <property type="entry name" value="PDZ"/>
</dbReference>
<feature type="region of interest" description="Disordered" evidence="6">
    <location>
        <begin position="382"/>
        <end position="411"/>
    </location>
</feature>
<dbReference type="InterPro" id="IPR029045">
    <property type="entry name" value="ClpP/crotonase-like_dom_sf"/>
</dbReference>
<reference evidence="9" key="1">
    <citation type="journal article" date="2019" name="Int. J. Syst. Evol. Microbiol.">
        <title>The Global Catalogue of Microorganisms (GCM) 10K type strain sequencing project: providing services to taxonomists for standard genome sequencing and annotation.</title>
        <authorList>
            <consortium name="The Broad Institute Genomics Platform"/>
            <consortium name="The Broad Institute Genome Sequencing Center for Infectious Disease"/>
            <person name="Wu L."/>
            <person name="Ma J."/>
        </authorList>
    </citation>
    <scope>NUCLEOTIDE SEQUENCE [LARGE SCALE GENOMIC DNA]</scope>
    <source>
        <strain evidence="9">CGMCC-1.15741</strain>
    </source>
</reference>
<keyword evidence="4 5" id="KW-0720">Serine protease</keyword>
<evidence type="ECO:0000259" key="7">
    <source>
        <dbReference type="PROSITE" id="PS50106"/>
    </source>
</evidence>
<dbReference type="InterPro" id="IPR041489">
    <property type="entry name" value="PDZ_6"/>
</dbReference>
<organism evidence="8 9">
    <name type="scientific">Ponticaulis profundi</name>
    <dbReference type="NCBI Taxonomy" id="2665222"/>
    <lineage>
        <taxon>Bacteria</taxon>
        <taxon>Pseudomonadati</taxon>
        <taxon>Pseudomonadota</taxon>
        <taxon>Alphaproteobacteria</taxon>
        <taxon>Hyphomonadales</taxon>
        <taxon>Hyphomonadaceae</taxon>
        <taxon>Ponticaulis</taxon>
    </lineage>
</organism>
<evidence type="ECO:0000313" key="8">
    <source>
        <dbReference type="EMBL" id="MFC6199373.1"/>
    </source>
</evidence>
<dbReference type="PROSITE" id="PS50106">
    <property type="entry name" value="PDZ"/>
    <property type="match status" value="1"/>
</dbReference>
<dbReference type="InterPro" id="IPR004447">
    <property type="entry name" value="Peptidase_S41A"/>
</dbReference>
<dbReference type="PANTHER" id="PTHR32060:SF30">
    <property type="entry name" value="CARBOXY-TERMINAL PROCESSING PROTEASE CTPA"/>
    <property type="match status" value="1"/>
</dbReference>
<evidence type="ECO:0000313" key="9">
    <source>
        <dbReference type="Proteomes" id="UP001596303"/>
    </source>
</evidence>